<accession>B9TK10</accession>
<dbReference type="AlphaFoldDB" id="B9TK10"/>
<keyword evidence="2" id="KW-1185">Reference proteome</keyword>
<name>B9TK10_RICCO</name>
<dbReference type="Gene3D" id="3.40.630.30">
    <property type="match status" value="1"/>
</dbReference>
<evidence type="ECO:0008006" key="3">
    <source>
        <dbReference type="Google" id="ProtNLM"/>
    </source>
</evidence>
<proteinExistence type="predicted"/>
<protein>
    <recommendedName>
        <fullName evidence="3">N-acetyltransferase domain-containing protein</fullName>
    </recommendedName>
</protein>
<organism evidence="1 2">
    <name type="scientific">Ricinus communis</name>
    <name type="common">Castor bean</name>
    <dbReference type="NCBI Taxonomy" id="3988"/>
    <lineage>
        <taxon>Eukaryota</taxon>
        <taxon>Viridiplantae</taxon>
        <taxon>Streptophyta</taxon>
        <taxon>Embryophyta</taxon>
        <taxon>Tracheophyta</taxon>
        <taxon>Spermatophyta</taxon>
        <taxon>Magnoliopsida</taxon>
        <taxon>eudicotyledons</taxon>
        <taxon>Gunneridae</taxon>
        <taxon>Pentapetalae</taxon>
        <taxon>rosids</taxon>
        <taxon>fabids</taxon>
        <taxon>Malpighiales</taxon>
        <taxon>Euphorbiaceae</taxon>
        <taxon>Acalyphoideae</taxon>
        <taxon>Acalypheae</taxon>
        <taxon>Ricinus</taxon>
    </lineage>
</organism>
<feature type="non-terminal residue" evidence="1">
    <location>
        <position position="1"/>
    </location>
</feature>
<dbReference type="Proteomes" id="UP000008311">
    <property type="component" value="Unassembled WGS sequence"/>
</dbReference>
<feature type="non-terminal residue" evidence="1">
    <location>
        <position position="347"/>
    </location>
</feature>
<dbReference type="InParanoid" id="B9TK10"/>
<dbReference type="EMBL" id="EQ984600">
    <property type="protein sequence ID" value="EEF23804.1"/>
    <property type="molecule type" value="Genomic_DNA"/>
</dbReference>
<dbReference type="InterPro" id="IPR016181">
    <property type="entry name" value="Acyl_CoA_acyltransferase"/>
</dbReference>
<evidence type="ECO:0000313" key="1">
    <source>
        <dbReference type="EMBL" id="EEF23804.1"/>
    </source>
</evidence>
<evidence type="ECO:0000313" key="2">
    <source>
        <dbReference type="Proteomes" id="UP000008311"/>
    </source>
</evidence>
<sequence>PNLAHVHQLCNGRHELLYHPASRRDIQRDNDAVRRARTLARLDMYSELPEGPACPWNVPGISENDRCDNSILFALERDAAHVLVTEDRGLHRKAIARNLGSRVYFIQTIEDLLSRLHEPAAVELPDIVDVELNELTPHLAGAFFDSLRDGYAGFDGWYRAKAREGRHAWIYRHGPANDLSAICIYTVQTDEVCNDAGDELAGRALKLCTFKVGELVRGRKIGELFLKMAFRYATANACEHVFIDVQESNDPDQSHPELVALLVDFGFERMGTHNGDSVFVKRHPIAPPVADLRAADPFDYTRRFYPHFRSDLAIRKFIIPIKPPYHRVLFPDCPGNEDQRPNGHGEH</sequence>
<reference evidence="2" key="1">
    <citation type="journal article" date="2010" name="Nat. Biotechnol.">
        <title>Draft genome sequence of the oilseed species Ricinus communis.</title>
        <authorList>
            <person name="Chan A.P."/>
            <person name="Crabtree J."/>
            <person name="Zhao Q."/>
            <person name="Lorenzi H."/>
            <person name="Orvis J."/>
            <person name="Puiu D."/>
            <person name="Melake-Berhan A."/>
            <person name="Jones K.M."/>
            <person name="Redman J."/>
            <person name="Chen G."/>
            <person name="Cahoon E.B."/>
            <person name="Gedil M."/>
            <person name="Stanke M."/>
            <person name="Haas B.J."/>
            <person name="Wortman J.R."/>
            <person name="Fraser-Liggett C.M."/>
            <person name="Ravel J."/>
            <person name="Rabinowicz P.D."/>
        </authorList>
    </citation>
    <scope>NUCLEOTIDE SEQUENCE [LARGE SCALE GENOMIC DNA]</scope>
    <source>
        <strain evidence="2">cv. Hale</strain>
    </source>
</reference>
<dbReference type="SUPFAM" id="SSF55729">
    <property type="entry name" value="Acyl-CoA N-acyltransferases (Nat)"/>
    <property type="match status" value="1"/>
</dbReference>
<gene>
    <name evidence="1" type="ORF">RCOM_2051300</name>
</gene>